<accession>A0A0R1L7F3</accession>
<proteinExistence type="inferred from homology"/>
<dbReference type="CDD" id="cd00827">
    <property type="entry name" value="init_cond_enzymes"/>
    <property type="match status" value="1"/>
</dbReference>
<comment type="caution">
    <text evidence="7">The sequence shown here is derived from an EMBL/GenBank/DDBJ whole genome shotgun (WGS) entry which is preliminary data.</text>
</comment>
<evidence type="ECO:0000259" key="5">
    <source>
        <dbReference type="Pfam" id="PF01154"/>
    </source>
</evidence>
<dbReference type="InterPro" id="IPR011554">
    <property type="entry name" value="HMG_CoA_synthase_prok"/>
</dbReference>
<keyword evidence="2" id="KW-0808">Transferase</keyword>
<evidence type="ECO:0000313" key="7">
    <source>
        <dbReference type="EMBL" id="KRK89124.1"/>
    </source>
</evidence>
<dbReference type="Pfam" id="PF08540">
    <property type="entry name" value="HMG_CoA_synt_C"/>
    <property type="match status" value="2"/>
</dbReference>
<evidence type="ECO:0000256" key="4">
    <source>
        <dbReference type="PIRSR" id="PIRSR611554-2"/>
    </source>
</evidence>
<dbReference type="GO" id="GO:0004421">
    <property type="term" value="F:hydroxymethylglutaryl-CoA synthase activity"/>
    <property type="evidence" value="ECO:0007669"/>
    <property type="project" value="InterPro"/>
</dbReference>
<evidence type="ECO:0000259" key="6">
    <source>
        <dbReference type="Pfam" id="PF08540"/>
    </source>
</evidence>
<dbReference type="EMBL" id="AZEA01000003">
    <property type="protein sequence ID" value="KRK89124.1"/>
    <property type="molecule type" value="Genomic_DNA"/>
</dbReference>
<comment type="similarity">
    <text evidence="1">Belongs to the thiolase-like superfamily. HMG-CoA synthase family.</text>
</comment>
<feature type="domain" description="Hydroxymethylglutaryl-coenzyme A synthase C-terminal" evidence="6">
    <location>
        <begin position="266"/>
        <end position="348"/>
    </location>
</feature>
<feature type="domain" description="Hydroxymethylglutaryl-coenzyme A synthase N-terminal" evidence="5">
    <location>
        <begin position="2"/>
        <end position="164"/>
    </location>
</feature>
<feature type="active site" description="Acyl-thioester intermediate" evidence="3">
    <location>
        <position position="111"/>
    </location>
</feature>
<evidence type="ECO:0000256" key="3">
    <source>
        <dbReference type="PIRSR" id="PIRSR611554-1"/>
    </source>
</evidence>
<dbReference type="InterPro" id="IPR016039">
    <property type="entry name" value="Thiolase-like"/>
</dbReference>
<dbReference type="PANTHER" id="PTHR43323">
    <property type="entry name" value="3-HYDROXY-3-METHYLGLUTARYL COENZYME A SYNTHASE"/>
    <property type="match status" value="1"/>
</dbReference>
<dbReference type="GO" id="GO:0006084">
    <property type="term" value="P:acetyl-CoA metabolic process"/>
    <property type="evidence" value="ECO:0007669"/>
    <property type="project" value="InterPro"/>
</dbReference>
<feature type="binding site" evidence="4">
    <location>
        <position position="273"/>
    </location>
    <ligand>
        <name>(3S)-3-hydroxy-3-methylglutaryl-CoA</name>
        <dbReference type="ChEBI" id="CHEBI:43074"/>
    </ligand>
</feature>
<feature type="binding site" evidence="4">
    <location>
        <position position="143"/>
    </location>
    <ligand>
        <name>(3S)-3-hydroxy-3-methylglutaryl-CoA</name>
        <dbReference type="ChEBI" id="CHEBI:43074"/>
    </ligand>
</feature>
<dbReference type="PATRIC" id="fig|1423808.3.peg.1630"/>
<dbReference type="PANTHER" id="PTHR43323:SF2">
    <property type="entry name" value="HYDROXYMETHYLGLUTARYL-COA SYNTHASE"/>
    <property type="match status" value="1"/>
</dbReference>
<dbReference type="Gene3D" id="3.40.47.10">
    <property type="match status" value="2"/>
</dbReference>
<feature type="binding site" evidence="4">
    <location>
        <position position="29"/>
    </location>
    <ligand>
        <name>(3S)-3-hydroxy-3-methylglutaryl-CoA</name>
        <dbReference type="ChEBI" id="CHEBI:43074"/>
    </ligand>
</feature>
<sequence length="388" mass="42588">MQVGIDKIGFFTSNYFLDMVDLANARGEDPDKYLIGIGQKKQAVIPPTQDVVTMAANAADKILTDDDKASIDMVIFGTETGVDNSKSAAIYVQSLLGISSSARSFEIKQACYGGTAGVQMAADHIATHPESKVLVLAADIARYGIGTPGEVTQGGGAVAMLLSANPQILILDDQSAFHSENIMDFWRPFYQREAIVDGHYSTNIYIDFFNKTFKDYCEKYQRQLSDFSALIYHLPFTKMGLKALRTVIDDGQHSAKLLKEFDYSKQYNALVGNLYTGSLYLSLLSLLANSVDLQVGDRIGLFSYGSGAQGEFYSGTVSDGMKSSLLAAHMDDLLDDRIRLSVPEYEEMYANGLPMMGGDVTFNFADDSSRFVLFGRKADQLVYKDQKG</sequence>
<dbReference type="Proteomes" id="UP000051581">
    <property type="component" value="Unassembled WGS sequence"/>
</dbReference>
<feature type="binding site" evidence="4">
    <location>
        <position position="242"/>
    </location>
    <ligand>
        <name>(3S)-3-hydroxy-3-methylglutaryl-CoA</name>
        <dbReference type="ChEBI" id="CHEBI:43074"/>
    </ligand>
</feature>
<reference evidence="7 8" key="1">
    <citation type="journal article" date="2015" name="Genome Announc.">
        <title>Expanding the biotechnology potential of lactobacilli through comparative genomics of 213 strains and associated genera.</title>
        <authorList>
            <person name="Sun Z."/>
            <person name="Harris H.M."/>
            <person name="McCann A."/>
            <person name="Guo C."/>
            <person name="Argimon S."/>
            <person name="Zhang W."/>
            <person name="Yang X."/>
            <person name="Jeffery I.B."/>
            <person name="Cooney J.C."/>
            <person name="Kagawa T.F."/>
            <person name="Liu W."/>
            <person name="Song Y."/>
            <person name="Salvetti E."/>
            <person name="Wrobel A."/>
            <person name="Rasinkangas P."/>
            <person name="Parkhill J."/>
            <person name="Rea M.C."/>
            <person name="O'Sullivan O."/>
            <person name="Ritari J."/>
            <person name="Douillard F.P."/>
            <person name="Paul Ross R."/>
            <person name="Yang R."/>
            <person name="Briner A.E."/>
            <person name="Felis G.E."/>
            <person name="de Vos W.M."/>
            <person name="Barrangou R."/>
            <person name="Klaenhammer T.R."/>
            <person name="Caufield P.W."/>
            <person name="Cui Y."/>
            <person name="Zhang H."/>
            <person name="O'Toole P.W."/>
        </authorList>
    </citation>
    <scope>NUCLEOTIDE SEQUENCE [LARGE SCALE GENOMIC DNA]</scope>
    <source>
        <strain evidence="7 8">DSM 19904</strain>
    </source>
</reference>
<feature type="active site" description="Proton donor/acceptor" evidence="3">
    <location>
        <position position="79"/>
    </location>
</feature>
<dbReference type="SUPFAM" id="SSF53901">
    <property type="entry name" value="Thiolase-like"/>
    <property type="match status" value="2"/>
</dbReference>
<dbReference type="Pfam" id="PF01154">
    <property type="entry name" value="HMG_CoA_synt_N"/>
    <property type="match status" value="1"/>
</dbReference>
<dbReference type="InterPro" id="IPR013746">
    <property type="entry name" value="HMG_CoA_synt_C_dom"/>
</dbReference>
<evidence type="ECO:0000313" key="8">
    <source>
        <dbReference type="Proteomes" id="UP000051581"/>
    </source>
</evidence>
<gene>
    <name evidence="7" type="ORF">FD17_GL001609</name>
</gene>
<dbReference type="OrthoDB" id="9769523at2"/>
<protein>
    <submittedName>
        <fullName evidence="7">Hydroxymethylglutaryl-CoA synthase</fullName>
    </submittedName>
</protein>
<organism evidence="7 8">
    <name type="scientific">Lentilactobacillus sunkii DSM 19904</name>
    <dbReference type="NCBI Taxonomy" id="1423808"/>
    <lineage>
        <taxon>Bacteria</taxon>
        <taxon>Bacillati</taxon>
        <taxon>Bacillota</taxon>
        <taxon>Bacilli</taxon>
        <taxon>Lactobacillales</taxon>
        <taxon>Lactobacillaceae</taxon>
        <taxon>Lentilactobacillus</taxon>
    </lineage>
</organism>
<dbReference type="RefSeq" id="WP_057823689.1">
    <property type="nucleotide sequence ID" value="NZ_AZEA01000003.1"/>
</dbReference>
<dbReference type="AlphaFoldDB" id="A0A0R1L7F3"/>
<dbReference type="InterPro" id="IPR013528">
    <property type="entry name" value="HMG_CoA_synth_N"/>
</dbReference>
<feature type="active site" description="Proton donor/acceptor" evidence="3">
    <location>
        <position position="233"/>
    </location>
</feature>
<evidence type="ECO:0000256" key="2">
    <source>
        <dbReference type="ARBA" id="ARBA00022679"/>
    </source>
</evidence>
<dbReference type="NCBIfam" id="TIGR01835">
    <property type="entry name" value="HMG-CoA-S_prok"/>
    <property type="match status" value="1"/>
</dbReference>
<feature type="domain" description="Hydroxymethylglutaryl-coenzyme A synthase C-terminal" evidence="6">
    <location>
        <begin position="172"/>
        <end position="247"/>
    </location>
</feature>
<name>A0A0R1L7F3_9LACO</name>
<keyword evidence="8" id="KW-1185">Reference proteome</keyword>
<evidence type="ECO:0000256" key="1">
    <source>
        <dbReference type="ARBA" id="ARBA00007061"/>
    </source>
</evidence>